<dbReference type="AlphaFoldDB" id="A0A372MDJ4"/>
<dbReference type="Gene3D" id="3.40.50.11410">
    <property type="match status" value="1"/>
</dbReference>
<dbReference type="NCBIfam" id="TIGR03918">
    <property type="entry name" value="GTP_HydF"/>
    <property type="match status" value="1"/>
</dbReference>
<dbReference type="GO" id="GO:0005737">
    <property type="term" value="C:cytoplasm"/>
    <property type="evidence" value="ECO:0007669"/>
    <property type="project" value="TreeGrafter"/>
</dbReference>
<evidence type="ECO:0000313" key="4">
    <source>
        <dbReference type="EMBL" id="RFU93875.1"/>
    </source>
</evidence>
<dbReference type="SUPFAM" id="SSF52540">
    <property type="entry name" value="P-loop containing nucleoside triphosphate hydrolases"/>
    <property type="match status" value="1"/>
</dbReference>
<dbReference type="InterPro" id="IPR040644">
    <property type="entry name" value="HydF_tetramer"/>
</dbReference>
<evidence type="ECO:0000313" key="5">
    <source>
        <dbReference type="Proteomes" id="UP000264002"/>
    </source>
</evidence>
<accession>A0A372MDJ4</accession>
<dbReference type="GO" id="GO:0030488">
    <property type="term" value="P:tRNA methylation"/>
    <property type="evidence" value="ECO:0007669"/>
    <property type="project" value="TreeGrafter"/>
</dbReference>
<dbReference type="Proteomes" id="UP000264002">
    <property type="component" value="Unassembled WGS sequence"/>
</dbReference>
<comment type="caution">
    <text evidence="4">The sequence shown here is derived from an EMBL/GenBank/DDBJ whole genome shotgun (WGS) entry which is preliminary data.</text>
</comment>
<proteinExistence type="predicted"/>
<dbReference type="PANTHER" id="PTHR42714">
    <property type="entry name" value="TRNA MODIFICATION GTPASE GTPBP3"/>
    <property type="match status" value="1"/>
</dbReference>
<evidence type="ECO:0000259" key="2">
    <source>
        <dbReference type="Pfam" id="PF18128"/>
    </source>
</evidence>
<dbReference type="PANTHER" id="PTHR42714:SF6">
    <property type="entry name" value="TRANSLATION INITIATION FACTOR IF-2"/>
    <property type="match status" value="1"/>
</dbReference>
<dbReference type="Pfam" id="PF18128">
    <property type="entry name" value="HydF_dimer"/>
    <property type="match status" value="1"/>
</dbReference>
<dbReference type="Gene3D" id="3.40.50.300">
    <property type="entry name" value="P-loop containing nucleotide triphosphate hydrolases"/>
    <property type="match status" value="1"/>
</dbReference>
<dbReference type="InterPro" id="IPR006073">
    <property type="entry name" value="GTP-bd"/>
</dbReference>
<keyword evidence="5" id="KW-1185">Reference proteome</keyword>
<dbReference type="Pfam" id="PF18133">
    <property type="entry name" value="HydF_tetramer"/>
    <property type="match status" value="1"/>
</dbReference>
<feature type="domain" description="G" evidence="1">
    <location>
        <begin position="11"/>
        <end position="125"/>
    </location>
</feature>
<dbReference type="Pfam" id="PF01926">
    <property type="entry name" value="MMR_HSR1"/>
    <property type="match status" value="1"/>
</dbReference>
<dbReference type="InterPro" id="IPR005225">
    <property type="entry name" value="Small_GTP-bd"/>
</dbReference>
<dbReference type="Gene3D" id="3.40.50.11420">
    <property type="match status" value="1"/>
</dbReference>
<gene>
    <name evidence="4" type="primary">hydF</name>
    <name evidence="4" type="ORF">DYP60_12485</name>
</gene>
<protein>
    <submittedName>
        <fullName evidence="4">[FeFe] hydrogenase H-cluster maturation GTPase HydF</fullName>
    </submittedName>
</protein>
<feature type="domain" description="Hydrogen maturase F tetramerization" evidence="3">
    <location>
        <begin position="287"/>
        <end position="402"/>
    </location>
</feature>
<dbReference type="GO" id="GO:0002098">
    <property type="term" value="P:tRNA wobble uridine modification"/>
    <property type="evidence" value="ECO:0007669"/>
    <property type="project" value="TreeGrafter"/>
</dbReference>
<dbReference type="EMBL" id="QUWK01000016">
    <property type="protein sequence ID" value="RFU93875.1"/>
    <property type="molecule type" value="Genomic_DNA"/>
</dbReference>
<reference evidence="4 5" key="2">
    <citation type="submission" date="2018-09" db="EMBL/GenBank/DDBJ databases">
        <title>Genome of Sphaerochaeta halotolerans strain 4-11.</title>
        <authorList>
            <person name="Nazina T.N."/>
            <person name="Sokolova D.S."/>
        </authorList>
    </citation>
    <scope>NUCLEOTIDE SEQUENCE [LARGE SCALE GENOMIC DNA]</scope>
    <source>
        <strain evidence="4 5">4-11</strain>
    </source>
</reference>
<name>A0A372MDJ4_9SPIR</name>
<reference evidence="5" key="1">
    <citation type="submission" date="2018-08" db="EMBL/GenBank/DDBJ databases">
        <authorList>
            <person name="Grouzdev D.S."/>
            <person name="Krutkina M.S."/>
        </authorList>
    </citation>
    <scope>NUCLEOTIDE SEQUENCE [LARGE SCALE GENOMIC DNA]</scope>
    <source>
        <strain evidence="5">4-11</strain>
    </source>
</reference>
<dbReference type="NCBIfam" id="TIGR00231">
    <property type="entry name" value="small_GTP"/>
    <property type="match status" value="1"/>
</dbReference>
<dbReference type="RefSeq" id="WP_117331347.1">
    <property type="nucleotide sequence ID" value="NZ_QUWK01000016.1"/>
</dbReference>
<feature type="domain" description="Hydrogen maturase F dimerization" evidence="2">
    <location>
        <begin position="191"/>
        <end position="282"/>
    </location>
</feature>
<evidence type="ECO:0000259" key="3">
    <source>
        <dbReference type="Pfam" id="PF18133"/>
    </source>
</evidence>
<dbReference type="InterPro" id="IPR041606">
    <property type="entry name" value="HydF_dimer"/>
</dbReference>
<sequence length="415" mass="45375">MQHTPSSLLLRIGICGRTNTGKSSLLNMITGQNTAITSAIPGTTTDVVAKRMELSPLGPVVFLDTAGIDDLSQLGKERVKRTMKRLGSIDIALIVLEGDVWTEFEDALVAHCKRYEIPMLLVVNKCDLSSPSSSFLAQCKEVSPHLLCCSTEEGDREGFMSGFKRILIALCPDEFLHSPPLLGDLLPSDKEHPLIVCLVPIDLGAPKGRLILPQVQAIRDGLDNNASLIVLKEDNYVHMLSNLKCPPDLVICDSQIVAFMVQNTPPEVPCTTFSILFSRFKGDIVQLAKGAGILASLKAKDAVLIAEACSHHPSVDDIGRVKIPRWIATYCDPAIEIIHCAGSDYPEALSLYRLIIHCGGCTLNRREMLWRMEQARQVNVPITNYGMAISVLHGVAERTLSPFPQALDAYRQAIS</sequence>
<dbReference type="InterPro" id="IPR027417">
    <property type="entry name" value="P-loop_NTPase"/>
</dbReference>
<dbReference type="InterPro" id="IPR023873">
    <property type="entry name" value="FeFe-hyd_GTPase_HydF"/>
</dbReference>
<dbReference type="CDD" id="cd00880">
    <property type="entry name" value="Era_like"/>
    <property type="match status" value="1"/>
</dbReference>
<evidence type="ECO:0000259" key="1">
    <source>
        <dbReference type="Pfam" id="PF01926"/>
    </source>
</evidence>
<dbReference type="GO" id="GO:0005525">
    <property type="term" value="F:GTP binding"/>
    <property type="evidence" value="ECO:0007669"/>
    <property type="project" value="InterPro"/>
</dbReference>
<organism evidence="4 5">
    <name type="scientific">Sphaerochaeta halotolerans</name>
    <dbReference type="NCBI Taxonomy" id="2293840"/>
    <lineage>
        <taxon>Bacteria</taxon>
        <taxon>Pseudomonadati</taxon>
        <taxon>Spirochaetota</taxon>
        <taxon>Spirochaetia</taxon>
        <taxon>Spirochaetales</taxon>
        <taxon>Sphaerochaetaceae</taxon>
        <taxon>Sphaerochaeta</taxon>
    </lineage>
</organism>